<dbReference type="Proteomes" id="UP000265800">
    <property type="component" value="Unassembled WGS sequence"/>
</dbReference>
<evidence type="ECO:0000313" key="2">
    <source>
        <dbReference type="Proteomes" id="UP000265800"/>
    </source>
</evidence>
<gene>
    <name evidence="1" type="ORF">Mlute_02837</name>
</gene>
<proteinExistence type="predicted"/>
<name>A0A399ECR8_9DEIN</name>
<sequence>MADGSGFGNLYRFKVEGVWYLLKFLPPFDGTVSVTDQRGRVRVLASLEEAASWLAWLAQADEGVVVI</sequence>
<keyword evidence="2" id="KW-1185">Reference proteome</keyword>
<reference evidence="1 2" key="1">
    <citation type="submission" date="2018-08" db="EMBL/GenBank/DDBJ databases">
        <title>Meiothermus luteus KCTC 52599 genome sequencing project.</title>
        <authorList>
            <person name="Da Costa M.S."/>
            <person name="Albuquerque L."/>
            <person name="Raposo P."/>
            <person name="Froufe H.J.C."/>
            <person name="Barroso C.S."/>
            <person name="Egas C."/>
        </authorList>
    </citation>
    <scope>NUCLEOTIDE SEQUENCE [LARGE SCALE GENOMIC DNA]</scope>
    <source>
        <strain evidence="1 2">KCTC 52599</strain>
    </source>
</reference>
<dbReference type="EMBL" id="QWKZ01000174">
    <property type="protein sequence ID" value="RIH81313.1"/>
    <property type="molecule type" value="Genomic_DNA"/>
</dbReference>
<comment type="caution">
    <text evidence="1">The sequence shown here is derived from an EMBL/GenBank/DDBJ whole genome shotgun (WGS) entry which is preliminary data.</text>
</comment>
<organism evidence="1 2">
    <name type="scientific">Meiothermus luteus</name>
    <dbReference type="NCBI Taxonomy" id="2026184"/>
    <lineage>
        <taxon>Bacteria</taxon>
        <taxon>Thermotogati</taxon>
        <taxon>Deinococcota</taxon>
        <taxon>Deinococci</taxon>
        <taxon>Thermales</taxon>
        <taxon>Thermaceae</taxon>
        <taxon>Meiothermus</taxon>
    </lineage>
</organism>
<accession>A0A399ECR8</accession>
<protein>
    <submittedName>
        <fullName evidence="1">Uncharacterized protein</fullName>
    </submittedName>
</protein>
<dbReference type="RefSeq" id="WP_119361301.1">
    <property type="nucleotide sequence ID" value="NZ_QWKZ01000174.1"/>
</dbReference>
<evidence type="ECO:0000313" key="1">
    <source>
        <dbReference type="EMBL" id="RIH81313.1"/>
    </source>
</evidence>
<dbReference type="AlphaFoldDB" id="A0A399ECR8"/>